<feature type="compositionally biased region" description="Polar residues" evidence="3">
    <location>
        <begin position="123"/>
        <end position="132"/>
    </location>
</feature>
<name>A0A2K1QM90_9PEZI</name>
<evidence type="ECO:0000256" key="2">
    <source>
        <dbReference type="ARBA" id="ARBA00008837"/>
    </source>
</evidence>
<protein>
    <recommendedName>
        <fullName evidence="6">Elongator complex protein 6</fullName>
    </recommendedName>
</protein>
<comment type="caution">
    <text evidence="4">The sequence shown here is derived from an EMBL/GenBank/DDBJ whole genome shotgun (WGS) entry which is preliminary data.</text>
</comment>
<comment type="pathway">
    <text evidence="1">tRNA modification; 5-methoxycarbonylmethyl-2-thiouridine-tRNA biosynthesis.</text>
</comment>
<dbReference type="InParanoid" id="A0A2K1QM90"/>
<gene>
    <name evidence="4" type="ORF">CAC42_4390</name>
</gene>
<feature type="region of interest" description="Disordered" evidence="3">
    <location>
        <begin position="324"/>
        <end position="343"/>
    </location>
</feature>
<dbReference type="UniPathway" id="UPA00988"/>
<proteinExistence type="inferred from homology"/>
<evidence type="ECO:0000313" key="4">
    <source>
        <dbReference type="EMBL" id="PNS15989.1"/>
    </source>
</evidence>
<evidence type="ECO:0000313" key="5">
    <source>
        <dbReference type="Proteomes" id="UP000243797"/>
    </source>
</evidence>
<dbReference type="PANTHER" id="PTHR16184">
    <property type="entry name" value="ELONGATOR COMPLEX PROTEIN 6"/>
    <property type="match status" value="1"/>
</dbReference>
<dbReference type="Gene3D" id="3.40.50.300">
    <property type="entry name" value="P-loop containing nucleotide triphosphate hydrolases"/>
    <property type="match status" value="1"/>
</dbReference>
<dbReference type="GO" id="GO:0002098">
    <property type="term" value="P:tRNA wobble uridine modification"/>
    <property type="evidence" value="ECO:0007669"/>
    <property type="project" value="InterPro"/>
</dbReference>
<accession>A0A2K1QM90</accession>
<dbReference type="InterPro" id="IPR018627">
    <property type="entry name" value="ELP6"/>
</dbReference>
<dbReference type="GO" id="GO:0033588">
    <property type="term" value="C:elongator holoenzyme complex"/>
    <property type="evidence" value="ECO:0007669"/>
    <property type="project" value="InterPro"/>
</dbReference>
<dbReference type="PANTHER" id="PTHR16184:SF6">
    <property type="entry name" value="ELONGATOR COMPLEX PROTEIN 6"/>
    <property type="match status" value="1"/>
</dbReference>
<evidence type="ECO:0008006" key="6">
    <source>
        <dbReference type="Google" id="ProtNLM"/>
    </source>
</evidence>
<dbReference type="InterPro" id="IPR027417">
    <property type="entry name" value="P-loop_NTPase"/>
</dbReference>
<feature type="region of interest" description="Disordered" evidence="3">
    <location>
        <begin position="123"/>
        <end position="181"/>
    </location>
</feature>
<evidence type="ECO:0000256" key="3">
    <source>
        <dbReference type="SAM" id="MobiDB-lite"/>
    </source>
</evidence>
<dbReference type="OrthoDB" id="9995306at2759"/>
<dbReference type="Proteomes" id="UP000243797">
    <property type="component" value="Unassembled WGS sequence"/>
</dbReference>
<reference evidence="4 5" key="1">
    <citation type="submission" date="2017-06" db="EMBL/GenBank/DDBJ databases">
        <title>Draft genome sequence of a variant of Elsinoe murrayae.</title>
        <authorList>
            <person name="Cheng Q."/>
        </authorList>
    </citation>
    <scope>NUCLEOTIDE SEQUENCE [LARGE SCALE GENOMIC DNA]</scope>
    <source>
        <strain evidence="4 5">CQ-2017a</strain>
    </source>
</reference>
<feature type="compositionally biased region" description="Low complexity" evidence="3">
    <location>
        <begin position="170"/>
        <end position="181"/>
    </location>
</feature>
<organism evidence="4 5">
    <name type="scientific">Sphaceloma murrayae</name>
    <dbReference type="NCBI Taxonomy" id="2082308"/>
    <lineage>
        <taxon>Eukaryota</taxon>
        <taxon>Fungi</taxon>
        <taxon>Dikarya</taxon>
        <taxon>Ascomycota</taxon>
        <taxon>Pezizomycotina</taxon>
        <taxon>Dothideomycetes</taxon>
        <taxon>Dothideomycetidae</taxon>
        <taxon>Myriangiales</taxon>
        <taxon>Elsinoaceae</taxon>
        <taxon>Sphaceloma</taxon>
    </lineage>
</organism>
<dbReference type="EMBL" id="NKHZ01000060">
    <property type="protein sequence ID" value="PNS15989.1"/>
    <property type="molecule type" value="Genomic_DNA"/>
</dbReference>
<dbReference type="AlphaFoldDB" id="A0A2K1QM90"/>
<evidence type="ECO:0000256" key="1">
    <source>
        <dbReference type="ARBA" id="ARBA00005043"/>
    </source>
</evidence>
<keyword evidence="5" id="KW-1185">Reference proteome</keyword>
<feature type="compositionally biased region" description="Pro residues" evidence="3">
    <location>
        <begin position="137"/>
        <end position="147"/>
    </location>
</feature>
<sequence length="374" mass="39431">MSTRSRIPPLLDTYIRLPPEASLLLLTGVVNITPHWIVTRFLSQFLGQQATTRRSENDEAIDANGEDEQDVSVVLVSWMRDFEFWKTEARRGAAIDLTRLCAEKRFAFIDGLSNLFGESTARVSSAKTSSPQKAPAPSRPNPIPHRGPLPAWTAPSRGPTEPTIPDQPKSTSASSSISPLTSSSLSTTLATITSAISSLRSPTFLILDSPTLLLATSPSVTPTDLSSFVLSLRSQVHSTLIASEADAPFLAAAAPNAFFGNGDYLTGAKEGGEKGHVTPLEANHAAFLVGQAHQARWVMGVRGLETGGARDVSGVLAVRRGGAWGGDGGEERAEKRVGGIGNGGDGDGEEMEVLFRVGMDGGVKVFARGAGDVG</sequence>
<comment type="similarity">
    <text evidence="2">Belongs to the ELP6 family.</text>
</comment>